<evidence type="ECO:0000313" key="2">
    <source>
        <dbReference type="Proteomes" id="UP000317421"/>
    </source>
</evidence>
<proteinExistence type="predicted"/>
<dbReference type="EMBL" id="SJPR01000007">
    <property type="protein sequence ID" value="TWT94113.1"/>
    <property type="molecule type" value="Genomic_DNA"/>
</dbReference>
<dbReference type="Proteomes" id="UP000317421">
    <property type="component" value="Unassembled WGS sequence"/>
</dbReference>
<evidence type="ECO:0000313" key="1">
    <source>
        <dbReference type="EMBL" id="TWT94113.1"/>
    </source>
</evidence>
<protein>
    <submittedName>
        <fullName evidence="1">Uncharacterized protein</fullName>
    </submittedName>
</protein>
<reference evidence="1 2" key="1">
    <citation type="submission" date="2019-02" db="EMBL/GenBank/DDBJ databases">
        <title>Deep-cultivation of Planctomycetes and their phenomic and genomic characterization uncovers novel biology.</title>
        <authorList>
            <person name="Wiegand S."/>
            <person name="Jogler M."/>
            <person name="Boedeker C."/>
            <person name="Pinto D."/>
            <person name="Vollmers J."/>
            <person name="Rivas-Marin E."/>
            <person name="Kohn T."/>
            <person name="Peeters S.H."/>
            <person name="Heuer A."/>
            <person name="Rast P."/>
            <person name="Oberbeckmann S."/>
            <person name="Bunk B."/>
            <person name="Jeske O."/>
            <person name="Meyerdierks A."/>
            <person name="Storesund J.E."/>
            <person name="Kallscheuer N."/>
            <person name="Luecker S."/>
            <person name="Lage O.M."/>
            <person name="Pohl T."/>
            <person name="Merkel B.J."/>
            <person name="Hornburger P."/>
            <person name="Mueller R.-W."/>
            <person name="Bruemmer F."/>
            <person name="Labrenz M."/>
            <person name="Spormann A.M."/>
            <person name="Op Den Camp H."/>
            <person name="Overmann J."/>
            <person name="Amann R."/>
            <person name="Jetten M.S.M."/>
            <person name="Mascher T."/>
            <person name="Medema M.H."/>
            <person name="Devos D.P."/>
            <person name="Kaster A.-K."/>
            <person name="Ovreas L."/>
            <person name="Rohde M."/>
            <person name="Galperin M.Y."/>
            <person name="Jogler C."/>
        </authorList>
    </citation>
    <scope>NUCLEOTIDE SEQUENCE [LARGE SCALE GENOMIC DNA]</scope>
    <source>
        <strain evidence="1 2">Pla108</strain>
    </source>
</reference>
<organism evidence="1 2">
    <name type="scientific">Botrimarina colliarenosi</name>
    <dbReference type="NCBI Taxonomy" id="2528001"/>
    <lineage>
        <taxon>Bacteria</taxon>
        <taxon>Pseudomonadati</taxon>
        <taxon>Planctomycetota</taxon>
        <taxon>Planctomycetia</taxon>
        <taxon>Pirellulales</taxon>
        <taxon>Lacipirellulaceae</taxon>
        <taxon>Botrimarina</taxon>
    </lineage>
</organism>
<sequence>MPPPLPNLPSEVLPLMVLLTSEMPPEVVLMPPPGAV</sequence>
<keyword evidence="2" id="KW-1185">Reference proteome</keyword>
<name>A0A5C6A6Z3_9BACT</name>
<gene>
    <name evidence="1" type="ORF">Pla108_38250</name>
</gene>
<accession>A0A5C6A6Z3</accession>
<dbReference type="AlphaFoldDB" id="A0A5C6A6Z3"/>
<comment type="caution">
    <text evidence="1">The sequence shown here is derived from an EMBL/GenBank/DDBJ whole genome shotgun (WGS) entry which is preliminary data.</text>
</comment>